<comment type="subcellular location">
    <subcellularLocation>
        <location evidence="1">Cell outer membrane</location>
    </subcellularLocation>
</comment>
<keyword evidence="3" id="KW-0998">Cell outer membrane</keyword>
<proteinExistence type="predicted"/>
<evidence type="ECO:0000313" key="4">
    <source>
        <dbReference type="EMBL" id="SMB90304.1"/>
    </source>
</evidence>
<name>A0A1W1VBF4_9BACT</name>
<gene>
    <name evidence="4" type="ORF">SAMN00120144_3722</name>
</gene>
<reference evidence="4 5" key="1">
    <citation type="submission" date="2017-04" db="EMBL/GenBank/DDBJ databases">
        <authorList>
            <person name="Afonso C.L."/>
            <person name="Miller P.J."/>
            <person name="Scott M.A."/>
            <person name="Spackman E."/>
            <person name="Goraichik I."/>
            <person name="Dimitrov K.M."/>
            <person name="Suarez D.L."/>
            <person name="Swayne D.E."/>
        </authorList>
    </citation>
    <scope>NUCLEOTIDE SEQUENCE [LARGE SCALE GENOMIC DNA]</scope>
    <source>
        <strain evidence="4 5">DSM 11622</strain>
    </source>
</reference>
<dbReference type="SUPFAM" id="SSF56935">
    <property type="entry name" value="Porins"/>
    <property type="match status" value="1"/>
</dbReference>
<dbReference type="Gene3D" id="2.40.170.20">
    <property type="entry name" value="TonB-dependent receptor, beta-barrel domain"/>
    <property type="match status" value="1"/>
</dbReference>
<dbReference type="EMBL" id="FWWW01000054">
    <property type="protein sequence ID" value="SMB90304.1"/>
    <property type="molecule type" value="Genomic_DNA"/>
</dbReference>
<keyword evidence="5" id="KW-1185">Reference proteome</keyword>
<evidence type="ECO:0000313" key="5">
    <source>
        <dbReference type="Proteomes" id="UP000192266"/>
    </source>
</evidence>
<keyword evidence="2" id="KW-0472">Membrane</keyword>
<dbReference type="STRING" id="645990.SAMN00120144_3722"/>
<organism evidence="4 5">
    <name type="scientific">Hymenobacter roseosalivarius DSM 11622</name>
    <dbReference type="NCBI Taxonomy" id="645990"/>
    <lineage>
        <taxon>Bacteria</taxon>
        <taxon>Pseudomonadati</taxon>
        <taxon>Bacteroidota</taxon>
        <taxon>Cytophagia</taxon>
        <taxon>Cytophagales</taxon>
        <taxon>Hymenobacteraceae</taxon>
        <taxon>Hymenobacter</taxon>
    </lineage>
</organism>
<dbReference type="RefSeq" id="WP_143434813.1">
    <property type="nucleotide sequence ID" value="NZ_FWWW01000054.1"/>
</dbReference>
<accession>A0A1W1VBF4</accession>
<sequence>MGNENVYRHFGFGLNYRWQASYYSQTFLVSGTVPAYHTLDAQLIYAATSPKLRFKLGASNVLNQYYTSYLGGPSVGGLYYLAVTVGLQSSNNK</sequence>
<evidence type="ECO:0000256" key="3">
    <source>
        <dbReference type="ARBA" id="ARBA00023237"/>
    </source>
</evidence>
<evidence type="ECO:0000256" key="1">
    <source>
        <dbReference type="ARBA" id="ARBA00004442"/>
    </source>
</evidence>
<dbReference type="GO" id="GO:0009279">
    <property type="term" value="C:cell outer membrane"/>
    <property type="evidence" value="ECO:0007669"/>
    <property type="project" value="UniProtKB-SubCell"/>
</dbReference>
<dbReference type="InterPro" id="IPR036942">
    <property type="entry name" value="Beta-barrel_TonB_sf"/>
</dbReference>
<dbReference type="Proteomes" id="UP000192266">
    <property type="component" value="Unassembled WGS sequence"/>
</dbReference>
<dbReference type="OrthoDB" id="982928at2"/>
<protein>
    <submittedName>
        <fullName evidence="4">Iron complex outermembrane recepter protein</fullName>
    </submittedName>
</protein>
<dbReference type="AlphaFoldDB" id="A0A1W1VBF4"/>
<evidence type="ECO:0000256" key="2">
    <source>
        <dbReference type="ARBA" id="ARBA00023136"/>
    </source>
</evidence>